<evidence type="ECO:0000313" key="6">
    <source>
        <dbReference type="Proteomes" id="UP000257200"/>
    </source>
</evidence>
<sequence length="204" mass="23118">LSEFNVVLLGLAGTGKSASGNTILTAMNPELTPSQLFVSRPSSTPVTSKCEFKVINVFGRLVRVIDTPDFLDDEIDTHTQVEECKKYCQPGHCVVLLVIQIGRITENERGILERLENKLGWRIRESTIMLLTHGENAKGQEQRFIAERTYLDSMVKACGSRFHVFKNTSKKPKQVMELFKKIPDYKTIFPEFTEKPSHSTCYMS</sequence>
<comment type="similarity">
    <text evidence="1">Belongs to the TRAFAC class TrmE-Era-EngA-EngB-Septin-like GTPase superfamily. AIG1/Toc34/Toc159-like paraseptin GTPase family. IAN subfamily.</text>
</comment>
<dbReference type="PANTHER" id="PTHR10903:SF170">
    <property type="entry name" value="GTPASE IMAP FAMILY MEMBER 7"/>
    <property type="match status" value="1"/>
</dbReference>
<feature type="domain" description="AIG1-type G" evidence="4">
    <location>
        <begin position="1"/>
        <end position="204"/>
    </location>
</feature>
<proteinExistence type="inferred from homology"/>
<dbReference type="GeneTree" id="ENSGT01140000282522"/>
<dbReference type="STRING" id="80966.ENSAPOP00000026262"/>
<dbReference type="Ensembl" id="ENSAPOT00000004165.1">
    <property type="protein sequence ID" value="ENSAPOP00000026262.1"/>
    <property type="gene ID" value="ENSAPOG00000009933.1"/>
</dbReference>
<dbReference type="InterPro" id="IPR027417">
    <property type="entry name" value="P-loop_NTPase"/>
</dbReference>
<dbReference type="PANTHER" id="PTHR10903">
    <property type="entry name" value="GTPASE, IMAP FAMILY MEMBER-RELATED"/>
    <property type="match status" value="1"/>
</dbReference>
<dbReference type="Pfam" id="PF04548">
    <property type="entry name" value="AIG1"/>
    <property type="match status" value="1"/>
</dbReference>
<organism evidence="5 6">
    <name type="scientific">Acanthochromis polyacanthus</name>
    <name type="common">spiny chromis</name>
    <dbReference type="NCBI Taxonomy" id="80966"/>
    <lineage>
        <taxon>Eukaryota</taxon>
        <taxon>Metazoa</taxon>
        <taxon>Chordata</taxon>
        <taxon>Craniata</taxon>
        <taxon>Vertebrata</taxon>
        <taxon>Euteleostomi</taxon>
        <taxon>Actinopterygii</taxon>
        <taxon>Neopterygii</taxon>
        <taxon>Teleostei</taxon>
        <taxon>Neoteleostei</taxon>
        <taxon>Acanthomorphata</taxon>
        <taxon>Ovalentaria</taxon>
        <taxon>Pomacentridae</taxon>
        <taxon>Acanthochromis</taxon>
    </lineage>
</organism>
<dbReference type="InterPro" id="IPR006703">
    <property type="entry name" value="G_AIG1"/>
</dbReference>
<keyword evidence="3" id="KW-0342">GTP-binding</keyword>
<dbReference type="Gene3D" id="3.40.50.300">
    <property type="entry name" value="P-loop containing nucleotide triphosphate hydrolases"/>
    <property type="match status" value="1"/>
</dbReference>
<dbReference type="InParanoid" id="A0A3Q1GFH1"/>
<dbReference type="InterPro" id="IPR045058">
    <property type="entry name" value="GIMA/IAN/Toc"/>
</dbReference>
<name>A0A3Q1GFH1_9TELE</name>
<protein>
    <recommendedName>
        <fullName evidence="4">AIG1-type G domain-containing protein</fullName>
    </recommendedName>
</protein>
<evidence type="ECO:0000259" key="4">
    <source>
        <dbReference type="PROSITE" id="PS51720"/>
    </source>
</evidence>
<evidence type="ECO:0000313" key="5">
    <source>
        <dbReference type="Ensembl" id="ENSAPOP00000026262.1"/>
    </source>
</evidence>
<reference evidence="5" key="2">
    <citation type="submission" date="2025-09" db="UniProtKB">
        <authorList>
            <consortium name="Ensembl"/>
        </authorList>
    </citation>
    <scope>IDENTIFICATION</scope>
</reference>
<evidence type="ECO:0000256" key="2">
    <source>
        <dbReference type="ARBA" id="ARBA00022741"/>
    </source>
</evidence>
<keyword evidence="6" id="KW-1185">Reference proteome</keyword>
<evidence type="ECO:0000256" key="3">
    <source>
        <dbReference type="ARBA" id="ARBA00023134"/>
    </source>
</evidence>
<reference evidence="5" key="1">
    <citation type="submission" date="2025-08" db="UniProtKB">
        <authorList>
            <consortium name="Ensembl"/>
        </authorList>
    </citation>
    <scope>IDENTIFICATION</scope>
</reference>
<keyword evidence="2" id="KW-0547">Nucleotide-binding</keyword>
<dbReference type="Proteomes" id="UP000257200">
    <property type="component" value="Unplaced"/>
</dbReference>
<evidence type="ECO:0000256" key="1">
    <source>
        <dbReference type="ARBA" id="ARBA00008535"/>
    </source>
</evidence>
<dbReference type="PROSITE" id="PS51720">
    <property type="entry name" value="G_AIG1"/>
    <property type="match status" value="1"/>
</dbReference>
<accession>A0A3Q1GFH1</accession>
<dbReference type="GO" id="GO:0005525">
    <property type="term" value="F:GTP binding"/>
    <property type="evidence" value="ECO:0007669"/>
    <property type="project" value="UniProtKB-KW"/>
</dbReference>
<dbReference type="SUPFAM" id="SSF52540">
    <property type="entry name" value="P-loop containing nucleoside triphosphate hydrolases"/>
    <property type="match status" value="1"/>
</dbReference>
<dbReference type="AlphaFoldDB" id="A0A3Q1GFH1"/>